<protein>
    <submittedName>
        <fullName evidence="2">Uncharacterized protein</fullName>
    </submittedName>
</protein>
<sequence>MQGRVTYGVNYNVSPPAIVRDGVPDALGPAVRLSRDVDSPAPDRLHSIRAFHLHTESGTPLARVATGQPLGSRLSGRPAVYRVLDPSGAPIGRITLRRRRAFRPGRKRWTVEPVSGPTLRGYQGRLVWWAVWWPAGLPVSLAMLVMSLLGDGNGAIGPPRSVIWRDGSGRAHLDFRATAEDYRLLTPDLDPRLVNALIALHQSLDPPEGTGLWGWYGE</sequence>
<organism evidence="2 3">
    <name type="scientific">Streptomyces griseoloalbus</name>
    <dbReference type="NCBI Taxonomy" id="67303"/>
    <lineage>
        <taxon>Bacteria</taxon>
        <taxon>Bacillati</taxon>
        <taxon>Actinomycetota</taxon>
        <taxon>Actinomycetes</taxon>
        <taxon>Kitasatosporales</taxon>
        <taxon>Streptomycetaceae</taxon>
        <taxon>Streptomyces</taxon>
    </lineage>
</organism>
<keyword evidence="1" id="KW-0472">Membrane</keyword>
<proteinExistence type="predicted"/>
<dbReference type="Proteomes" id="UP001551582">
    <property type="component" value="Unassembled WGS sequence"/>
</dbReference>
<name>A0ABV3E3P6_9ACTN</name>
<gene>
    <name evidence="2" type="ORF">AB0D65_12210</name>
</gene>
<accession>A0ABV3E3P6</accession>
<comment type="caution">
    <text evidence="2">The sequence shown here is derived from an EMBL/GenBank/DDBJ whole genome shotgun (WGS) entry which is preliminary data.</text>
</comment>
<feature type="transmembrane region" description="Helical" evidence="1">
    <location>
        <begin position="126"/>
        <end position="149"/>
    </location>
</feature>
<keyword evidence="3" id="KW-1185">Reference proteome</keyword>
<evidence type="ECO:0000256" key="1">
    <source>
        <dbReference type="SAM" id="Phobius"/>
    </source>
</evidence>
<dbReference type="RefSeq" id="WP_359978994.1">
    <property type="nucleotide sequence ID" value="NZ_JBEZLS010000007.1"/>
</dbReference>
<keyword evidence="1" id="KW-1133">Transmembrane helix</keyword>
<evidence type="ECO:0000313" key="3">
    <source>
        <dbReference type="Proteomes" id="UP001551582"/>
    </source>
</evidence>
<reference evidence="2 3" key="1">
    <citation type="submission" date="2024-06" db="EMBL/GenBank/DDBJ databases">
        <title>The Natural Products Discovery Center: Release of the First 8490 Sequenced Strains for Exploring Actinobacteria Biosynthetic Diversity.</title>
        <authorList>
            <person name="Kalkreuter E."/>
            <person name="Kautsar S.A."/>
            <person name="Yang D."/>
            <person name="Bader C.D."/>
            <person name="Teijaro C.N."/>
            <person name="Fluegel L."/>
            <person name="Davis C.M."/>
            <person name="Simpson J.R."/>
            <person name="Lauterbach L."/>
            <person name="Steele A.D."/>
            <person name="Gui C."/>
            <person name="Meng S."/>
            <person name="Li G."/>
            <person name="Viehrig K."/>
            <person name="Ye F."/>
            <person name="Su P."/>
            <person name="Kiefer A.F."/>
            <person name="Nichols A."/>
            <person name="Cepeda A.J."/>
            <person name="Yan W."/>
            <person name="Fan B."/>
            <person name="Jiang Y."/>
            <person name="Adhikari A."/>
            <person name="Zheng C.-J."/>
            <person name="Schuster L."/>
            <person name="Cowan T.M."/>
            <person name="Smanski M.J."/>
            <person name="Chevrette M.G."/>
            <person name="De Carvalho L.P.S."/>
            <person name="Shen B."/>
        </authorList>
    </citation>
    <scope>NUCLEOTIDE SEQUENCE [LARGE SCALE GENOMIC DNA]</scope>
    <source>
        <strain evidence="2 3">NPDC048274</strain>
    </source>
</reference>
<dbReference type="EMBL" id="JBEZLS010000007">
    <property type="protein sequence ID" value="MEU9351751.1"/>
    <property type="molecule type" value="Genomic_DNA"/>
</dbReference>
<evidence type="ECO:0000313" key="2">
    <source>
        <dbReference type="EMBL" id="MEU9351751.1"/>
    </source>
</evidence>
<keyword evidence="1" id="KW-0812">Transmembrane</keyword>